<dbReference type="AlphaFoldDB" id="A0A9X1NMJ8"/>
<name>A0A9X1NMJ8_9HYPH</name>
<evidence type="ECO:0000256" key="3">
    <source>
        <dbReference type="ARBA" id="ARBA00022827"/>
    </source>
</evidence>
<dbReference type="Pfam" id="PF01266">
    <property type="entry name" value="DAO"/>
    <property type="match status" value="1"/>
</dbReference>
<evidence type="ECO:0000256" key="1">
    <source>
        <dbReference type="ARBA" id="ARBA00001974"/>
    </source>
</evidence>
<dbReference type="Gene3D" id="3.50.50.60">
    <property type="entry name" value="FAD/NAD(P)-binding domain"/>
    <property type="match status" value="1"/>
</dbReference>
<comment type="caution">
    <text evidence="7">The sequence shown here is derived from an EMBL/GenBank/DDBJ whole genome shotgun (WGS) entry which is preliminary data.</text>
</comment>
<proteinExistence type="inferred from homology"/>
<keyword evidence="2" id="KW-0285">Flavoprotein</keyword>
<dbReference type="PANTHER" id="PTHR43104">
    <property type="entry name" value="L-2-HYDROXYGLUTARATE DEHYDROGENASE, MITOCHONDRIAL"/>
    <property type="match status" value="1"/>
</dbReference>
<organism evidence="7 8">
    <name type="scientific">Rhizobium quercicola</name>
    <dbReference type="NCBI Taxonomy" id="2901226"/>
    <lineage>
        <taxon>Bacteria</taxon>
        <taxon>Pseudomonadati</taxon>
        <taxon>Pseudomonadota</taxon>
        <taxon>Alphaproteobacteria</taxon>
        <taxon>Hyphomicrobiales</taxon>
        <taxon>Rhizobiaceae</taxon>
        <taxon>Rhizobium/Agrobacterium group</taxon>
        <taxon>Rhizobium</taxon>
    </lineage>
</organism>
<comment type="cofactor">
    <cofactor evidence="1">
        <name>FAD</name>
        <dbReference type="ChEBI" id="CHEBI:57692"/>
    </cofactor>
</comment>
<sequence>MAYDLAIIGGGIVGLSAALEISTRWPGLSIVVLEKEAEVATHQTGRNSGVIHAGVYYQPGSLKARFCKEGVAATIGFCREHGIPFEQCGKMLVATAADEMPRLAALEDRCRQNGLPVERLDAAELVRREPHIRGVGALFVPTSGIVDYGLIARTMAAILAERGVEIRTRATVETLREEADGVRIQLPQAEIRARHVIACAGIMADRLARLCGLALDFRIVPFRGEYFRLGSDKDRIVNHLIYPIPDPALPFLGVHLTRMIGGYVTVGPNAVLAFAREGYRFSDVDLGDLKDMIAYPGFRRLVRNHVRSGLSEMANSLSKRRYLALCRRYCPELQLADLKPYRPGIRAQAVLADGTLVHDFLIRETHRTIHVCNAPSPAATSAMPIARDLADRAAALFGWPAPGRSA</sequence>
<dbReference type="EC" id="1.1.3.-" evidence="7"/>
<comment type="similarity">
    <text evidence="5">Belongs to the L2HGDH family.</text>
</comment>
<evidence type="ECO:0000313" key="7">
    <source>
        <dbReference type="EMBL" id="MCD7107872.1"/>
    </source>
</evidence>
<gene>
    <name evidence="7" type="primary">lhgO</name>
    <name evidence="7" type="ORF">LRX75_02340</name>
</gene>
<dbReference type="InterPro" id="IPR006076">
    <property type="entry name" value="FAD-dep_OxRdtase"/>
</dbReference>
<evidence type="ECO:0000256" key="5">
    <source>
        <dbReference type="ARBA" id="ARBA00037941"/>
    </source>
</evidence>
<keyword evidence="8" id="KW-1185">Reference proteome</keyword>
<evidence type="ECO:0000256" key="4">
    <source>
        <dbReference type="ARBA" id="ARBA00023002"/>
    </source>
</evidence>
<dbReference type="InterPro" id="IPR036188">
    <property type="entry name" value="FAD/NAD-bd_sf"/>
</dbReference>
<accession>A0A9X1NMJ8</accession>
<protein>
    <submittedName>
        <fullName evidence="7">L-2-hydroxyglutarate oxidase</fullName>
        <ecNumber evidence="7">1.1.3.-</ecNumber>
    </submittedName>
</protein>
<dbReference type="EMBL" id="JAJOZR010000001">
    <property type="protein sequence ID" value="MCD7107872.1"/>
    <property type="molecule type" value="Genomic_DNA"/>
</dbReference>
<dbReference type="Proteomes" id="UP001139089">
    <property type="component" value="Unassembled WGS sequence"/>
</dbReference>
<dbReference type="Gene3D" id="3.30.9.10">
    <property type="entry name" value="D-Amino Acid Oxidase, subunit A, domain 2"/>
    <property type="match status" value="1"/>
</dbReference>
<evidence type="ECO:0000259" key="6">
    <source>
        <dbReference type="Pfam" id="PF01266"/>
    </source>
</evidence>
<dbReference type="NCBIfam" id="NF008726">
    <property type="entry name" value="PRK11728.1"/>
    <property type="match status" value="1"/>
</dbReference>
<keyword evidence="3" id="KW-0274">FAD</keyword>
<dbReference type="RefSeq" id="WP_231811590.1">
    <property type="nucleotide sequence ID" value="NZ_JAJOZR010000001.1"/>
</dbReference>
<dbReference type="GO" id="GO:0047545">
    <property type="term" value="F:(S)-2-hydroxyglutarate dehydrogenase activity"/>
    <property type="evidence" value="ECO:0007669"/>
    <property type="project" value="TreeGrafter"/>
</dbReference>
<reference evidence="7" key="1">
    <citation type="submission" date="2021-12" db="EMBL/GenBank/DDBJ databases">
        <authorList>
            <person name="Li Y."/>
        </authorList>
    </citation>
    <scope>NUCLEOTIDE SEQUENCE</scope>
    <source>
        <strain evidence="7">DKSPLA3</strain>
    </source>
</reference>
<dbReference type="PANTHER" id="PTHR43104:SF2">
    <property type="entry name" value="L-2-HYDROXYGLUTARATE DEHYDROGENASE, MITOCHONDRIAL"/>
    <property type="match status" value="1"/>
</dbReference>
<dbReference type="SUPFAM" id="SSF51905">
    <property type="entry name" value="FAD/NAD(P)-binding domain"/>
    <property type="match status" value="1"/>
</dbReference>
<evidence type="ECO:0000256" key="2">
    <source>
        <dbReference type="ARBA" id="ARBA00022630"/>
    </source>
</evidence>
<evidence type="ECO:0000313" key="8">
    <source>
        <dbReference type="Proteomes" id="UP001139089"/>
    </source>
</evidence>
<feature type="domain" description="FAD dependent oxidoreductase" evidence="6">
    <location>
        <begin position="4"/>
        <end position="392"/>
    </location>
</feature>
<dbReference type="GO" id="GO:0005737">
    <property type="term" value="C:cytoplasm"/>
    <property type="evidence" value="ECO:0007669"/>
    <property type="project" value="TreeGrafter"/>
</dbReference>
<keyword evidence="4 7" id="KW-0560">Oxidoreductase</keyword>